<dbReference type="InterPro" id="IPR001568">
    <property type="entry name" value="RNase_T2-like"/>
</dbReference>
<evidence type="ECO:0000256" key="7">
    <source>
        <dbReference type="PIRSR" id="PIRSR633697-1"/>
    </source>
</evidence>
<gene>
    <name evidence="10" type="ORF">A9F13_03g01122</name>
</gene>
<feature type="active site" evidence="7">
    <location>
        <position position="174"/>
    </location>
</feature>
<dbReference type="Pfam" id="PF00445">
    <property type="entry name" value="Ribonuclease_T2"/>
    <property type="match status" value="1"/>
</dbReference>
<evidence type="ECO:0000256" key="3">
    <source>
        <dbReference type="ARBA" id="ARBA00012571"/>
    </source>
</evidence>
<organism evidence="10 11">
    <name type="scientific">Clavispora lusitaniae</name>
    <name type="common">Candida lusitaniae</name>
    <dbReference type="NCBI Taxonomy" id="36911"/>
    <lineage>
        <taxon>Eukaryota</taxon>
        <taxon>Fungi</taxon>
        <taxon>Dikarya</taxon>
        <taxon>Ascomycota</taxon>
        <taxon>Saccharomycotina</taxon>
        <taxon>Pichiomycetes</taxon>
        <taxon>Metschnikowiaceae</taxon>
        <taxon>Clavispora</taxon>
    </lineage>
</organism>
<protein>
    <recommendedName>
        <fullName evidence="3">ribonuclease T2</fullName>
        <ecNumber evidence="3">4.6.1.19</ecNumber>
    </recommendedName>
</protein>
<evidence type="ECO:0000256" key="6">
    <source>
        <dbReference type="ARBA" id="ARBA00025494"/>
    </source>
</evidence>
<dbReference type="Gene3D" id="3.90.730.10">
    <property type="entry name" value="Ribonuclease T2-like"/>
    <property type="match status" value="1"/>
</dbReference>
<proteinExistence type="inferred from homology"/>
<dbReference type="PANTHER" id="PTHR11240:SF22">
    <property type="entry name" value="RIBONUCLEASE T2"/>
    <property type="match status" value="1"/>
</dbReference>
<keyword evidence="9" id="KW-0732">Signal</keyword>
<dbReference type="SUPFAM" id="SSF55895">
    <property type="entry name" value="Ribonuclease Rh-like"/>
    <property type="match status" value="1"/>
</dbReference>
<sequence>MLPVSVLLALVAPVLGGPIKLSARDSTFSVQSCSAANEAQYFSCQAPGSVSDNSCCYENDGLILQTQFWDFDSSLLSSVSSNEARKLSVKKRGNLVARASSADNDVSQTFTIHGLWDDTCGGSYNQFCNPDWEFSDSDNIPDILSSFGQDDLLNTMQTYWISNSGSPESLWEHEFNKHGTCFNTIAPSCFTGDYQQYQNAVAYFQRVVDVWNTLPTYSFLSAAGIEPSTDGQYALSDIQDALSSNHGGKEVYIGCRNGAISEVWYFHNVKGNILNGQLSPVDSVTSSKCPENVWYLPK</sequence>
<dbReference type="InterPro" id="IPR033130">
    <property type="entry name" value="RNase_T2_His_AS_2"/>
</dbReference>
<dbReference type="GO" id="GO:0033897">
    <property type="term" value="F:ribonuclease T2 activity"/>
    <property type="evidence" value="ECO:0007669"/>
    <property type="project" value="UniProtKB-EC"/>
</dbReference>
<evidence type="ECO:0000256" key="1">
    <source>
        <dbReference type="ARBA" id="ARBA00004410"/>
    </source>
</evidence>
<feature type="active site" evidence="7">
    <location>
        <position position="113"/>
    </location>
</feature>
<comment type="similarity">
    <text evidence="2 8">Belongs to the RNase T2 family.</text>
</comment>
<accession>A0AA91Q2B7</accession>
<evidence type="ECO:0000256" key="8">
    <source>
        <dbReference type="RuleBase" id="RU004328"/>
    </source>
</evidence>
<feature type="chain" id="PRO_5041728251" description="ribonuclease T2" evidence="9">
    <location>
        <begin position="17"/>
        <end position="298"/>
    </location>
</feature>
<dbReference type="EMBL" id="LYUB02000003">
    <property type="protein sequence ID" value="OVF09983.1"/>
    <property type="molecule type" value="Genomic_DNA"/>
</dbReference>
<keyword evidence="4" id="KW-0540">Nuclease</keyword>
<evidence type="ECO:0000256" key="9">
    <source>
        <dbReference type="SAM" id="SignalP"/>
    </source>
</evidence>
<dbReference type="KEGG" id="clus:A9F13_03g01122"/>
<evidence type="ECO:0000256" key="4">
    <source>
        <dbReference type="ARBA" id="ARBA00022759"/>
    </source>
</evidence>
<keyword evidence="4" id="KW-0255">Endonuclease</keyword>
<dbReference type="EC" id="4.6.1.19" evidence="3"/>
<evidence type="ECO:0000313" key="10">
    <source>
        <dbReference type="EMBL" id="OVF09983.1"/>
    </source>
</evidence>
<comment type="function">
    <text evidence="6">Rnase which modulates cell survival under stress conditions. Released from the vacuole to the cytoplasm during stress to promote tRNA and rRNA cleavage and to activate separately a downstream pathway that promotes cell death. Involved in cell size, vacuolar morphology and growth at high temperatures and high salt concentration.</text>
</comment>
<keyword evidence="4" id="KW-0378">Hydrolase</keyword>
<reference evidence="10 11" key="1">
    <citation type="submission" date="2017-04" db="EMBL/GenBank/DDBJ databases">
        <title>Draft genome of the yeast Clavispora lusitaniae type strain CBS 6936.</title>
        <authorList>
            <person name="Durrens P."/>
            <person name="Klopp C."/>
            <person name="Biteau N."/>
            <person name="Fitton-Ouhabi V."/>
            <person name="Dementhon K."/>
            <person name="Accoceberry I."/>
            <person name="Sherman D.J."/>
            <person name="Noel T."/>
        </authorList>
    </citation>
    <scope>NUCLEOTIDE SEQUENCE [LARGE SCALE GENOMIC DNA]</scope>
    <source>
        <strain evidence="10 11">CBS 6936</strain>
    </source>
</reference>
<dbReference type="GO" id="GO:0003723">
    <property type="term" value="F:RNA binding"/>
    <property type="evidence" value="ECO:0007669"/>
    <property type="project" value="InterPro"/>
</dbReference>
<evidence type="ECO:0000256" key="2">
    <source>
        <dbReference type="ARBA" id="ARBA00007469"/>
    </source>
</evidence>
<dbReference type="GO" id="GO:0005775">
    <property type="term" value="C:vacuolar lumen"/>
    <property type="evidence" value="ECO:0007669"/>
    <property type="project" value="UniProtKB-SubCell"/>
</dbReference>
<keyword evidence="5" id="KW-1015">Disulfide bond</keyword>
<evidence type="ECO:0000313" key="11">
    <source>
        <dbReference type="Proteomes" id="UP000195602"/>
    </source>
</evidence>
<feature type="signal peptide" evidence="9">
    <location>
        <begin position="1"/>
        <end position="16"/>
    </location>
</feature>
<dbReference type="GO" id="GO:0005576">
    <property type="term" value="C:extracellular region"/>
    <property type="evidence" value="ECO:0007669"/>
    <property type="project" value="TreeGrafter"/>
</dbReference>
<dbReference type="InterPro" id="IPR036430">
    <property type="entry name" value="RNase_T2-like_sf"/>
</dbReference>
<dbReference type="CDD" id="cd01061">
    <property type="entry name" value="RNase_T2_euk"/>
    <property type="match status" value="1"/>
</dbReference>
<dbReference type="InterPro" id="IPR033697">
    <property type="entry name" value="Ribonuclease_T2_eukaryotic"/>
</dbReference>
<comment type="subcellular location">
    <subcellularLocation>
        <location evidence="1">Vacuole lumen</location>
    </subcellularLocation>
</comment>
<dbReference type="Proteomes" id="UP000195602">
    <property type="component" value="Unassembled WGS sequence"/>
</dbReference>
<dbReference type="PROSITE" id="PS00531">
    <property type="entry name" value="RNASE_T2_2"/>
    <property type="match status" value="1"/>
</dbReference>
<dbReference type="GO" id="GO:0006401">
    <property type="term" value="P:RNA catabolic process"/>
    <property type="evidence" value="ECO:0007669"/>
    <property type="project" value="TreeGrafter"/>
</dbReference>
<dbReference type="PANTHER" id="PTHR11240">
    <property type="entry name" value="RIBONUCLEASE T2"/>
    <property type="match status" value="1"/>
</dbReference>
<name>A0AA91Q2B7_CLALS</name>
<evidence type="ECO:0000256" key="5">
    <source>
        <dbReference type="ARBA" id="ARBA00023157"/>
    </source>
</evidence>
<dbReference type="AlphaFoldDB" id="A0AA91Q2B7"/>
<feature type="active site" evidence="7">
    <location>
        <position position="178"/>
    </location>
</feature>
<comment type="caution">
    <text evidence="10">The sequence shown here is derived from an EMBL/GenBank/DDBJ whole genome shotgun (WGS) entry which is preliminary data.</text>
</comment>